<organism evidence="2 3">
    <name type="scientific">Rohdeia mirabilis</name>
    <dbReference type="NCBI Taxonomy" id="2528008"/>
    <lineage>
        <taxon>Bacteria</taxon>
        <taxon>Pseudomonadati</taxon>
        <taxon>Planctomycetota</taxon>
        <taxon>Planctomycetia</taxon>
        <taxon>Planctomycetia incertae sedis</taxon>
        <taxon>Rohdeia</taxon>
    </lineage>
</organism>
<dbReference type="OrthoDB" id="9807137at2"/>
<dbReference type="RefSeq" id="WP_145185988.1">
    <property type="nucleotide sequence ID" value="NZ_CP036290.1"/>
</dbReference>
<dbReference type="InterPro" id="IPR044992">
    <property type="entry name" value="ChyE-like"/>
</dbReference>
<dbReference type="PANTHER" id="PTHR42695">
    <property type="entry name" value="GLUTAMINE AMIDOTRANSFERASE YLR126C-RELATED"/>
    <property type="match status" value="1"/>
</dbReference>
<gene>
    <name evidence="2" type="primary">guaA_1</name>
    <name evidence="2" type="ORF">Pla163_15550</name>
</gene>
<reference evidence="2 3" key="1">
    <citation type="submission" date="2019-02" db="EMBL/GenBank/DDBJ databases">
        <title>Deep-cultivation of Planctomycetes and their phenomic and genomic characterization uncovers novel biology.</title>
        <authorList>
            <person name="Wiegand S."/>
            <person name="Jogler M."/>
            <person name="Boedeker C."/>
            <person name="Pinto D."/>
            <person name="Vollmers J."/>
            <person name="Rivas-Marin E."/>
            <person name="Kohn T."/>
            <person name="Peeters S.H."/>
            <person name="Heuer A."/>
            <person name="Rast P."/>
            <person name="Oberbeckmann S."/>
            <person name="Bunk B."/>
            <person name="Jeske O."/>
            <person name="Meyerdierks A."/>
            <person name="Storesund J.E."/>
            <person name="Kallscheuer N."/>
            <person name="Luecker S."/>
            <person name="Lage O.M."/>
            <person name="Pohl T."/>
            <person name="Merkel B.J."/>
            <person name="Hornburger P."/>
            <person name="Mueller R.-W."/>
            <person name="Bruemmer F."/>
            <person name="Labrenz M."/>
            <person name="Spormann A.M."/>
            <person name="Op den Camp H."/>
            <person name="Overmann J."/>
            <person name="Amann R."/>
            <person name="Jetten M.S.M."/>
            <person name="Mascher T."/>
            <person name="Medema M.H."/>
            <person name="Devos D.P."/>
            <person name="Kaster A.-K."/>
            <person name="Ovreas L."/>
            <person name="Rohde M."/>
            <person name="Galperin M.Y."/>
            <person name="Jogler C."/>
        </authorList>
    </citation>
    <scope>NUCLEOTIDE SEQUENCE [LARGE SCALE GENOMIC DNA]</scope>
    <source>
        <strain evidence="2 3">Pla163</strain>
    </source>
</reference>
<dbReference type="InterPro" id="IPR029062">
    <property type="entry name" value="Class_I_gatase-like"/>
</dbReference>
<dbReference type="CDD" id="cd01741">
    <property type="entry name" value="GATase1_1"/>
    <property type="match status" value="1"/>
</dbReference>
<dbReference type="Gene3D" id="3.40.50.880">
    <property type="match status" value="1"/>
</dbReference>
<dbReference type="PROSITE" id="PS51273">
    <property type="entry name" value="GATASE_TYPE_1"/>
    <property type="match status" value="1"/>
</dbReference>
<proteinExistence type="predicted"/>
<sequence length="235" mass="25467">MNPIAIVLCGRTVPRVRERRGDFDLWFGRALGAPRTVIEADLGEELPPPRTFAGAVLSGSPAMVTDREPWSLALEDWCRTAHGTLPLLGVCYGHQLLAQALGGRVADNPRGTEVGEHRVELTDAAAADPLFAGLGPALAVFESHTQSVLEPPTGAVVLARNEHDGHQALRLGPTTWGVQFHPEFDAPITAGYLEARRSSYEDQGIDVDHLLGALTDDLSSRVLLERFATLCRRPR</sequence>
<dbReference type="NCBIfam" id="NF006562">
    <property type="entry name" value="PRK09065.1"/>
    <property type="match status" value="1"/>
</dbReference>
<dbReference type="SUPFAM" id="SSF52317">
    <property type="entry name" value="Class I glutamine amidotransferase-like"/>
    <property type="match status" value="1"/>
</dbReference>
<keyword evidence="3" id="KW-1185">Reference proteome</keyword>
<evidence type="ECO:0000313" key="3">
    <source>
        <dbReference type="Proteomes" id="UP000319342"/>
    </source>
</evidence>
<dbReference type="EC" id="6.3.5.2" evidence="2"/>
<name>A0A518CZ32_9BACT</name>
<protein>
    <submittedName>
        <fullName evidence="2">GMP synthase [glutamine-hydrolyzing]</fullName>
        <ecNumber evidence="2">6.3.5.2</ecNumber>
    </submittedName>
</protein>
<dbReference type="GO" id="GO:0003922">
    <property type="term" value="F:GMP synthase (glutamine-hydrolyzing) activity"/>
    <property type="evidence" value="ECO:0007669"/>
    <property type="project" value="UniProtKB-EC"/>
</dbReference>
<feature type="domain" description="Glutamine amidotransferase" evidence="1">
    <location>
        <begin position="49"/>
        <end position="185"/>
    </location>
</feature>
<dbReference type="EMBL" id="CP036290">
    <property type="protein sequence ID" value="QDU84445.1"/>
    <property type="molecule type" value="Genomic_DNA"/>
</dbReference>
<dbReference type="Pfam" id="PF00117">
    <property type="entry name" value="GATase"/>
    <property type="match status" value="1"/>
</dbReference>
<evidence type="ECO:0000313" key="2">
    <source>
        <dbReference type="EMBL" id="QDU84445.1"/>
    </source>
</evidence>
<accession>A0A518CZ32</accession>
<keyword evidence="2" id="KW-0436">Ligase</keyword>
<dbReference type="PANTHER" id="PTHR42695:SF5">
    <property type="entry name" value="GLUTAMINE AMIDOTRANSFERASE YLR126C-RELATED"/>
    <property type="match status" value="1"/>
</dbReference>
<dbReference type="AlphaFoldDB" id="A0A518CZ32"/>
<dbReference type="InterPro" id="IPR017926">
    <property type="entry name" value="GATASE"/>
</dbReference>
<evidence type="ECO:0000259" key="1">
    <source>
        <dbReference type="Pfam" id="PF00117"/>
    </source>
</evidence>
<dbReference type="Proteomes" id="UP000319342">
    <property type="component" value="Chromosome"/>
</dbReference>
<dbReference type="GO" id="GO:0005829">
    <property type="term" value="C:cytosol"/>
    <property type="evidence" value="ECO:0007669"/>
    <property type="project" value="TreeGrafter"/>
</dbReference>